<dbReference type="PANTHER" id="PTHR33545:SF5">
    <property type="entry name" value="UPF0750 MEMBRANE PROTEIN YITT"/>
    <property type="match status" value="1"/>
</dbReference>
<dbReference type="RefSeq" id="WP_368847474.1">
    <property type="nucleotide sequence ID" value="NZ_CP194411.1"/>
</dbReference>
<keyword evidence="4 6" id="KW-1133">Transmembrane helix</keyword>
<comment type="subcellular location">
    <subcellularLocation>
        <location evidence="1">Cell membrane</location>
        <topology evidence="1">Multi-pass membrane protein</topology>
    </subcellularLocation>
</comment>
<protein>
    <submittedName>
        <fullName evidence="8">YitT family protein</fullName>
    </submittedName>
</protein>
<name>A0ABV3X6C2_9FIRM</name>
<keyword evidence="5 6" id="KW-0472">Membrane</keyword>
<evidence type="ECO:0000256" key="3">
    <source>
        <dbReference type="ARBA" id="ARBA00022692"/>
    </source>
</evidence>
<sequence length="302" mass="33156">MFHIKSLPLKSRIFRYLGILLGCLISSSSINLFVVPSHLLSGGIAGIAMIFYYLFSLPIGLQMFVYNLPLLAAAYKTLGREYTLDIAFGTILFSFCVDATRFLNAYAPVPDTMLAAIFGGVLNGIGYGLIFRMNGSSGGFDIIAAIVKQYYSLSMGGVIFAFNCVIMCLAAALFGIMPALFTLICMYMNSLVTDKVVAGFNRRKVVLIISDHVQPISEAIICEVGRGVTFLHGQGAFTRKERNVLFLVCSLTQISKVKLIANLIDKNAFMIVLSANEVMGRGFTMPGMHFKAMLKERNKRIL</sequence>
<evidence type="ECO:0000313" key="8">
    <source>
        <dbReference type="EMBL" id="MEX5285752.1"/>
    </source>
</evidence>
<feature type="transmembrane region" description="Helical" evidence="6">
    <location>
        <begin position="112"/>
        <end position="130"/>
    </location>
</feature>
<dbReference type="Pfam" id="PF02588">
    <property type="entry name" value="YitT_membrane"/>
    <property type="match status" value="1"/>
</dbReference>
<keyword evidence="9" id="KW-1185">Reference proteome</keyword>
<keyword evidence="2" id="KW-1003">Cell membrane</keyword>
<dbReference type="PIRSF" id="PIRSF006483">
    <property type="entry name" value="Membrane_protein_YitT"/>
    <property type="match status" value="1"/>
</dbReference>
<dbReference type="InterPro" id="IPR051461">
    <property type="entry name" value="UPF0750_membrane"/>
</dbReference>
<evidence type="ECO:0000256" key="2">
    <source>
        <dbReference type="ARBA" id="ARBA00022475"/>
    </source>
</evidence>
<dbReference type="InterPro" id="IPR015867">
    <property type="entry name" value="N-reg_PII/ATP_PRibTrfase_C"/>
</dbReference>
<reference evidence="8 9" key="1">
    <citation type="submission" date="2023-04" db="EMBL/GenBank/DDBJ databases">
        <title>Genome Sequence of Selenomonas sputigena ATCC 33150.</title>
        <authorList>
            <person name="Miller D.P."/>
            <person name="Anvari S."/>
            <person name="Polson S.W."/>
            <person name="Macdonald M."/>
            <person name="Mcdowell J.V."/>
        </authorList>
    </citation>
    <scope>NUCLEOTIDE SEQUENCE [LARGE SCALE GENOMIC DNA]</scope>
    <source>
        <strain evidence="8 9">ATCC 33150</strain>
    </source>
</reference>
<organism evidence="8 9">
    <name type="scientific">Selenomonas sputigena</name>
    <dbReference type="NCBI Taxonomy" id="69823"/>
    <lineage>
        <taxon>Bacteria</taxon>
        <taxon>Bacillati</taxon>
        <taxon>Bacillota</taxon>
        <taxon>Negativicutes</taxon>
        <taxon>Selenomonadales</taxon>
        <taxon>Selenomonadaceae</taxon>
        <taxon>Selenomonas</taxon>
    </lineage>
</organism>
<evidence type="ECO:0000259" key="7">
    <source>
        <dbReference type="Pfam" id="PF10035"/>
    </source>
</evidence>
<dbReference type="EMBL" id="JARVLH010000005">
    <property type="protein sequence ID" value="MEX5285752.1"/>
    <property type="molecule type" value="Genomic_DNA"/>
</dbReference>
<evidence type="ECO:0000256" key="6">
    <source>
        <dbReference type="SAM" id="Phobius"/>
    </source>
</evidence>
<feature type="transmembrane region" description="Helical" evidence="6">
    <location>
        <begin position="82"/>
        <end position="100"/>
    </location>
</feature>
<evidence type="ECO:0000313" key="9">
    <source>
        <dbReference type="Proteomes" id="UP001559623"/>
    </source>
</evidence>
<feature type="domain" description="DUF2179" evidence="7">
    <location>
        <begin position="226"/>
        <end position="280"/>
    </location>
</feature>
<dbReference type="PANTHER" id="PTHR33545">
    <property type="entry name" value="UPF0750 MEMBRANE PROTEIN YITT-RELATED"/>
    <property type="match status" value="1"/>
</dbReference>
<dbReference type="InterPro" id="IPR003740">
    <property type="entry name" value="YitT"/>
</dbReference>
<dbReference type="Proteomes" id="UP001559623">
    <property type="component" value="Unassembled WGS sequence"/>
</dbReference>
<evidence type="ECO:0000256" key="5">
    <source>
        <dbReference type="ARBA" id="ARBA00023136"/>
    </source>
</evidence>
<gene>
    <name evidence="8" type="ORF">QCO44_08920</name>
</gene>
<accession>A0ABV3X6C2</accession>
<keyword evidence="3 6" id="KW-0812">Transmembrane</keyword>
<feature type="transmembrane region" description="Helical" evidence="6">
    <location>
        <begin position="12"/>
        <end position="34"/>
    </location>
</feature>
<proteinExistence type="predicted"/>
<feature type="transmembrane region" description="Helical" evidence="6">
    <location>
        <begin position="150"/>
        <end position="181"/>
    </location>
</feature>
<dbReference type="Pfam" id="PF10035">
    <property type="entry name" value="DUF2179"/>
    <property type="match status" value="1"/>
</dbReference>
<evidence type="ECO:0000256" key="4">
    <source>
        <dbReference type="ARBA" id="ARBA00022989"/>
    </source>
</evidence>
<dbReference type="Gene3D" id="3.30.70.120">
    <property type="match status" value="1"/>
</dbReference>
<dbReference type="InterPro" id="IPR019264">
    <property type="entry name" value="DUF2179"/>
</dbReference>
<dbReference type="CDD" id="cd16380">
    <property type="entry name" value="YitT_C"/>
    <property type="match status" value="1"/>
</dbReference>
<evidence type="ECO:0000256" key="1">
    <source>
        <dbReference type="ARBA" id="ARBA00004651"/>
    </source>
</evidence>
<feature type="transmembrane region" description="Helical" evidence="6">
    <location>
        <begin position="40"/>
        <end position="61"/>
    </location>
</feature>
<comment type="caution">
    <text evidence="8">The sequence shown here is derived from an EMBL/GenBank/DDBJ whole genome shotgun (WGS) entry which is preliminary data.</text>
</comment>